<evidence type="ECO:0000259" key="11">
    <source>
        <dbReference type="SMART" id="SM00756"/>
    </source>
</evidence>
<dbReference type="Gene3D" id="1.20.1440.130">
    <property type="entry name" value="VKOR domain"/>
    <property type="match status" value="1"/>
</dbReference>
<keyword evidence="13" id="KW-1185">Reference proteome</keyword>
<feature type="transmembrane region" description="Helical" evidence="10">
    <location>
        <begin position="30"/>
        <end position="51"/>
    </location>
</feature>
<organism evidence="12 13">
    <name type="scientific">Helcobacillus massiliensis</name>
    <dbReference type="NCBI Taxonomy" id="521392"/>
    <lineage>
        <taxon>Bacteria</taxon>
        <taxon>Bacillati</taxon>
        <taxon>Actinomycetota</taxon>
        <taxon>Actinomycetes</taxon>
        <taxon>Micrococcales</taxon>
        <taxon>Dermabacteraceae</taxon>
        <taxon>Helcobacillus</taxon>
    </lineage>
</organism>
<keyword evidence="5 10" id="KW-1133">Transmembrane helix</keyword>
<dbReference type="GO" id="GO:0048038">
    <property type="term" value="F:quinone binding"/>
    <property type="evidence" value="ECO:0007669"/>
    <property type="project" value="UniProtKB-KW"/>
</dbReference>
<dbReference type="PANTHER" id="PTHR34573">
    <property type="entry name" value="VKC DOMAIN-CONTAINING PROTEIN"/>
    <property type="match status" value="1"/>
</dbReference>
<evidence type="ECO:0000313" key="13">
    <source>
        <dbReference type="Proteomes" id="UP000568050"/>
    </source>
</evidence>
<keyword evidence="6" id="KW-0560">Oxidoreductase</keyword>
<dbReference type="RefSeq" id="WP_285261647.1">
    <property type="nucleotide sequence ID" value="NZ_CBCSFZ010000007.1"/>
</dbReference>
<dbReference type="SMART" id="SM00756">
    <property type="entry name" value="VKc"/>
    <property type="match status" value="1"/>
</dbReference>
<gene>
    <name evidence="12" type="ORF">FHX50_000793</name>
</gene>
<evidence type="ECO:0000256" key="4">
    <source>
        <dbReference type="ARBA" id="ARBA00022719"/>
    </source>
</evidence>
<evidence type="ECO:0000256" key="10">
    <source>
        <dbReference type="SAM" id="Phobius"/>
    </source>
</evidence>
<accession>A0A839QS01</accession>
<evidence type="ECO:0000256" key="7">
    <source>
        <dbReference type="ARBA" id="ARBA00023136"/>
    </source>
</evidence>
<dbReference type="InterPro" id="IPR038354">
    <property type="entry name" value="VKOR_sf"/>
</dbReference>
<evidence type="ECO:0000256" key="1">
    <source>
        <dbReference type="ARBA" id="ARBA00004141"/>
    </source>
</evidence>
<feature type="transmembrane region" description="Helical" evidence="10">
    <location>
        <begin position="143"/>
        <end position="167"/>
    </location>
</feature>
<reference evidence="12 13" key="1">
    <citation type="submission" date="2020-08" db="EMBL/GenBank/DDBJ databases">
        <title>Sequencing the genomes of 1000 actinobacteria strains.</title>
        <authorList>
            <person name="Klenk H.-P."/>
        </authorList>
    </citation>
    <scope>NUCLEOTIDE SEQUENCE [LARGE SCALE GENOMIC DNA]</scope>
    <source>
        <strain evidence="12 13">DSM 23040</strain>
    </source>
</reference>
<dbReference type="CDD" id="cd12922">
    <property type="entry name" value="VKOR_5"/>
    <property type="match status" value="1"/>
</dbReference>
<dbReference type="GO" id="GO:0016491">
    <property type="term" value="F:oxidoreductase activity"/>
    <property type="evidence" value="ECO:0007669"/>
    <property type="project" value="UniProtKB-KW"/>
</dbReference>
<feature type="transmembrane region" description="Helical" evidence="10">
    <location>
        <begin position="117"/>
        <end position="137"/>
    </location>
</feature>
<evidence type="ECO:0000256" key="5">
    <source>
        <dbReference type="ARBA" id="ARBA00022989"/>
    </source>
</evidence>
<keyword evidence="8" id="KW-1015">Disulfide bond</keyword>
<protein>
    <submittedName>
        <fullName evidence="12">Putative membrane protein</fullName>
    </submittedName>
</protein>
<dbReference type="GO" id="GO:0016020">
    <property type="term" value="C:membrane"/>
    <property type="evidence" value="ECO:0007669"/>
    <property type="project" value="UniProtKB-SubCell"/>
</dbReference>
<sequence length="217" mass="23998">MNAHAVEDYQDLDAEIRADMDAAPRAPQRTVGLVLLIGGFLGWWASVALTLDKFTLLKDPHAKLGCDVNPFISCGTMLNTWQASTFGIPNPLIGIGGFAIMAAVGALMMSRVLLPRWFEWAVFGGVAFSFAFIHWLAISAIFFIHALCPWCLVAWVASAPMFFSVVARLVETGHIGAQGAVRRVLRSWVVLTLAWYLLVIVLIVVMFWNQWVLMFGL</sequence>
<dbReference type="EMBL" id="JACHWP010000001">
    <property type="protein sequence ID" value="MBB3022545.1"/>
    <property type="molecule type" value="Genomic_DNA"/>
</dbReference>
<name>A0A839QS01_9MICO</name>
<dbReference type="InterPro" id="IPR041714">
    <property type="entry name" value="VKOR_Actinobacteria"/>
</dbReference>
<dbReference type="Pfam" id="PF07884">
    <property type="entry name" value="VKOR"/>
    <property type="match status" value="1"/>
</dbReference>
<keyword evidence="3 10" id="KW-0812">Transmembrane</keyword>
<keyword evidence="4" id="KW-0874">Quinone</keyword>
<dbReference type="Proteomes" id="UP000568050">
    <property type="component" value="Unassembled WGS sequence"/>
</dbReference>
<evidence type="ECO:0000256" key="9">
    <source>
        <dbReference type="ARBA" id="ARBA00023284"/>
    </source>
</evidence>
<feature type="domain" description="Vitamin K epoxide reductase" evidence="11">
    <location>
        <begin position="28"/>
        <end position="169"/>
    </location>
</feature>
<evidence type="ECO:0000256" key="6">
    <source>
        <dbReference type="ARBA" id="ARBA00023002"/>
    </source>
</evidence>
<evidence type="ECO:0000256" key="2">
    <source>
        <dbReference type="ARBA" id="ARBA00006214"/>
    </source>
</evidence>
<comment type="caution">
    <text evidence="12">The sequence shown here is derived from an EMBL/GenBank/DDBJ whole genome shotgun (WGS) entry which is preliminary data.</text>
</comment>
<dbReference type="PANTHER" id="PTHR34573:SF1">
    <property type="entry name" value="VITAMIN K EPOXIDE REDUCTASE DOMAIN-CONTAINING PROTEIN"/>
    <property type="match status" value="1"/>
</dbReference>
<evidence type="ECO:0000313" key="12">
    <source>
        <dbReference type="EMBL" id="MBB3022545.1"/>
    </source>
</evidence>
<dbReference type="AlphaFoldDB" id="A0A839QS01"/>
<feature type="transmembrane region" description="Helical" evidence="10">
    <location>
        <begin position="188"/>
        <end position="208"/>
    </location>
</feature>
<feature type="transmembrane region" description="Helical" evidence="10">
    <location>
        <begin position="92"/>
        <end position="110"/>
    </location>
</feature>
<dbReference type="InterPro" id="IPR012932">
    <property type="entry name" value="VKOR"/>
</dbReference>
<proteinExistence type="inferred from homology"/>
<comment type="similarity">
    <text evidence="2">Belongs to the VKOR family.</text>
</comment>
<keyword evidence="7 10" id="KW-0472">Membrane</keyword>
<keyword evidence="9" id="KW-0676">Redox-active center</keyword>
<comment type="subcellular location">
    <subcellularLocation>
        <location evidence="1">Membrane</location>
        <topology evidence="1">Multi-pass membrane protein</topology>
    </subcellularLocation>
</comment>
<evidence type="ECO:0000256" key="3">
    <source>
        <dbReference type="ARBA" id="ARBA00022692"/>
    </source>
</evidence>
<evidence type="ECO:0000256" key="8">
    <source>
        <dbReference type="ARBA" id="ARBA00023157"/>
    </source>
</evidence>